<feature type="coiled-coil region" evidence="4">
    <location>
        <begin position="572"/>
        <end position="634"/>
    </location>
</feature>
<feature type="coiled-coil region" evidence="4">
    <location>
        <begin position="381"/>
        <end position="422"/>
    </location>
</feature>
<dbReference type="InterPro" id="IPR057974">
    <property type="entry name" value="NUA/TPR/MLP1-2-like_dom"/>
</dbReference>
<feature type="compositionally biased region" description="Basic and acidic residues" evidence="5">
    <location>
        <begin position="1"/>
        <end position="21"/>
    </location>
</feature>
<dbReference type="Pfam" id="PF07926">
    <property type="entry name" value="TPR_MLP1_2"/>
    <property type="match status" value="1"/>
</dbReference>
<feature type="coiled-coil region" evidence="4">
    <location>
        <begin position="1120"/>
        <end position="1235"/>
    </location>
</feature>
<evidence type="ECO:0000256" key="4">
    <source>
        <dbReference type="SAM" id="Coils"/>
    </source>
</evidence>
<evidence type="ECO:0000313" key="9">
    <source>
        <dbReference type="Proteomes" id="UP000536275"/>
    </source>
</evidence>
<feature type="region of interest" description="Disordered" evidence="5">
    <location>
        <begin position="1557"/>
        <end position="1761"/>
    </location>
</feature>
<gene>
    <name evidence="8" type="ORF">FOB64_002699</name>
</gene>
<feature type="domain" description="Nucleoprotein TPR/MLP1-2" evidence="6">
    <location>
        <begin position="1105"/>
        <end position="1231"/>
    </location>
</feature>
<evidence type="ECO:0000259" key="7">
    <source>
        <dbReference type="Pfam" id="PF25785"/>
    </source>
</evidence>
<feature type="compositionally biased region" description="Polar residues" evidence="5">
    <location>
        <begin position="1711"/>
        <end position="1723"/>
    </location>
</feature>
<feature type="domain" description="NUA/TPR/MLP1-2-like" evidence="7">
    <location>
        <begin position="607"/>
        <end position="717"/>
    </location>
</feature>
<accession>A0A8H6F4X5</accession>
<dbReference type="GO" id="GO:0005643">
    <property type="term" value="C:nuclear pore"/>
    <property type="evidence" value="ECO:0007669"/>
    <property type="project" value="TreeGrafter"/>
</dbReference>
<comment type="caution">
    <text evidence="8">The sequence shown here is derived from an EMBL/GenBank/DDBJ whole genome shotgun (WGS) entry which is preliminary data.</text>
</comment>
<reference evidence="8 9" key="1">
    <citation type="submission" date="2020-03" db="EMBL/GenBank/DDBJ databases">
        <title>FDA dAtabase for Regulatory Grade micrObial Sequences (FDA-ARGOS): Supporting development and validation of Infectious Disease Dx tests.</title>
        <authorList>
            <person name="Campos J."/>
            <person name="Goldberg B."/>
            <person name="Tallon L."/>
            <person name="Sadzewicz L."/>
            <person name="Vavikolanu K."/>
            <person name="Mehta A."/>
            <person name="Aluvathingal J."/>
            <person name="Nadendla S."/>
            <person name="Nandy P."/>
            <person name="Geyer C."/>
            <person name="Yan Y."/>
            <person name="Sichtig H."/>
        </authorList>
    </citation>
    <scope>NUCLEOTIDE SEQUENCE [LARGE SCALE GENOMIC DNA]</scope>
    <source>
        <strain evidence="8 9">FDAARGOS_656</strain>
    </source>
</reference>
<dbReference type="GO" id="GO:0006606">
    <property type="term" value="P:protein import into nucleus"/>
    <property type="evidence" value="ECO:0007669"/>
    <property type="project" value="InterPro"/>
</dbReference>
<dbReference type="Pfam" id="PF25785">
    <property type="entry name" value="TPR"/>
    <property type="match status" value="1"/>
</dbReference>
<feature type="compositionally biased region" description="Polar residues" evidence="5">
    <location>
        <begin position="1590"/>
        <end position="1604"/>
    </location>
</feature>
<feature type="coiled-coil region" evidence="4">
    <location>
        <begin position="692"/>
        <end position="726"/>
    </location>
</feature>
<organism evidence="8 9">
    <name type="scientific">Candida albicans</name>
    <name type="common">Yeast</name>
    <dbReference type="NCBI Taxonomy" id="5476"/>
    <lineage>
        <taxon>Eukaryota</taxon>
        <taxon>Fungi</taxon>
        <taxon>Dikarya</taxon>
        <taxon>Ascomycota</taxon>
        <taxon>Saccharomycotina</taxon>
        <taxon>Pichiomycetes</taxon>
        <taxon>Debaryomycetaceae</taxon>
        <taxon>Candida/Lodderomyces clade</taxon>
        <taxon>Candida</taxon>
    </lineage>
</organism>
<dbReference type="PANTHER" id="PTHR18898:SF2">
    <property type="entry name" value="NUCLEOPROTEIN TPR"/>
    <property type="match status" value="1"/>
</dbReference>
<feature type="region of interest" description="Disordered" evidence="5">
    <location>
        <begin position="1"/>
        <end position="102"/>
    </location>
</feature>
<dbReference type="Gene3D" id="1.10.287.1490">
    <property type="match status" value="1"/>
</dbReference>
<evidence type="ECO:0000256" key="1">
    <source>
        <dbReference type="ARBA" id="ARBA00004123"/>
    </source>
</evidence>
<feature type="compositionally biased region" description="Low complexity" evidence="5">
    <location>
        <begin position="1564"/>
        <end position="1576"/>
    </location>
</feature>
<sequence length="1761" mass="199962">MSEDIPPKETTQEENNNHEENQNVAEEVATSQQPAPAPAPTEEEEPETEKVEPIEEDKEELPHQETNVPEVGNDSVQEDPHTSFLQPPSDKQQFATPSKDLPALKDIETITTPKTFDVAKDNDIDDDATKGLADIVASSPIKHNILAELQQHEESLNEDTLRIISGYLSLDESSIKSIGDANVLHALVSKSVEFQNISSENEFLKLKMEQNAQSISKQLQELQQKYSNADNLSTSLQESKDKLEYENKRQTEKILELEAANDRIQRELADLKQSEIVKDEELNKFREGQTHQLLEFEQQINQLSSTNVTQSKKLNELTKEINETRNDKFSLQLELTKSQNEASYLRDQKDWYDNELKSAQARFTELIKKHESEFLGTSTKVSNLTAKNETLETLNKQHEATIASLKSKLEQQITKASKTETEFELEKSRFLEEIDSKQELIELTKLQAQQRATRIEQLESYSEEIKQSMSETITSLETALSEKNEKLLETQERLKRTEEALDAELHKETDLPKLSDSSAMIAANGSGISLSTLYSEYNHLKKQLVVERSQKQKMEMQLESFINELDARKPVIANYREQIQFYENSMKEMLGKVETIRSEKGEVEKDAKRLRSRVAENENELVSMKRLLKDLGRQLCFYLIHSKIRDNSENPLTAAEKKSIEKILSQTGNFDEDNETDSDKLISERLLEFKNIIELQQRNEELLVAIRQLSKKLEAREEENNNLESVAIEEAKDAILTLRVNWIDSDYLSQANADLRKRLGDSERIISEIREQSAKSVYELNEKIRQITDKKNELALQVSVSSKSTELAETRLSISQKSLSDCREELASVRKEIEFWREQTSKFESQLVSKTQQLHEFEETLSQNKVTIVSLQREKEFQTSINTTLESKIEALKNDKIKLNEFVLNLQSMLKDREESARDISGKLSASIENYQNCNRNFQKRKNVYLFYRINQNYHSRLKILNWNKKGKCVEELKRKLATTRRESILQPTIAAGSGGGTTSTGATSTTDSNNFEIQQLKEDLRIAESQVEELSNLAKASEATLIDSTNSFEQYKADSESKYQALLKEKELVDDEVKRLTDLYNITSQDLQSAKTLHIEEVNELKSKLNEFKYKADQYDTMENDYQEKIESIRRDLDDQTKLYNDCHTKYQAELNKTGTLTEHIGALKTQLEEKGEQINSLQEEVKTVQNSIKEQQDQLVTEKSQIETDLSLSNNRIAELKEQNDILLNQLELTKNSLTNGGDVSSPGESGDDLRQVVNYLRREKESSDAKLLVATEENQELTIKLRQVQNELATTKSVFSSAAHIDLDAVSKEQKNLSAQLEQLNLLRESNSSLRQENVKFSGEIKKLNEQIITLAKLLHEENERIKSAALSTDEQKSDANKHTNETIARMQEQMDKLKTKANERIRSMNETIASKDETIKQLNEKVDQLSNSANTNEDKSKEQIDQLNTKLSNLQSEVENSKTEKNELLKKLSELESNLRAEFDKEKQEIIKSLELAKQANASDENLQKRYKELEEALTNSKKEFETKLEAERKKTREEVEKKYDIKLKMMNRKIEKYEKANNSSTPTTPLATTPQPSIPAKPVFPVANATPSPQVAPTTSTTPAVIANKPAEQLQQQQHQPTNNAAATPVIGSNSSASATPPPVVLSNSGVGSSAAVPDPDTKTQSKAPVATAAASAPAPAPTVSRPVGHPGNESTLRIHRPGGHPGFESTLTVHKPTVTNRNENRKFSPVPNPTAQDNSKKRTNEGQHQRPQIKKPKDS</sequence>
<feature type="compositionally biased region" description="Polar residues" evidence="5">
    <location>
        <begin position="83"/>
        <end position="96"/>
    </location>
</feature>
<feature type="coiled-coil region" evidence="4">
    <location>
        <begin position="466"/>
        <end position="507"/>
    </location>
</feature>
<evidence type="ECO:0000259" key="6">
    <source>
        <dbReference type="Pfam" id="PF07926"/>
    </source>
</evidence>
<keyword evidence="2 4" id="KW-0175">Coiled coil</keyword>
<feature type="compositionally biased region" description="Basic and acidic residues" evidence="5">
    <location>
        <begin position="1740"/>
        <end position="1750"/>
    </location>
</feature>
<feature type="compositionally biased region" description="Low complexity" evidence="5">
    <location>
        <begin position="1669"/>
        <end position="1686"/>
    </location>
</feature>
<evidence type="ECO:0000313" key="8">
    <source>
        <dbReference type="EMBL" id="KAF6070001.1"/>
    </source>
</evidence>
<name>A0A8H6F4X5_CANAX</name>
<dbReference type="GO" id="GO:0006406">
    <property type="term" value="P:mRNA export from nucleus"/>
    <property type="evidence" value="ECO:0007669"/>
    <property type="project" value="TreeGrafter"/>
</dbReference>
<dbReference type="PANTHER" id="PTHR18898">
    <property type="entry name" value="NUCLEOPROTEIN TPR-RELATED"/>
    <property type="match status" value="1"/>
</dbReference>
<proteinExistence type="predicted"/>
<dbReference type="Proteomes" id="UP000536275">
    <property type="component" value="Unassembled WGS sequence"/>
</dbReference>
<dbReference type="GO" id="GO:0017056">
    <property type="term" value="F:structural constituent of nuclear pore"/>
    <property type="evidence" value="ECO:0007669"/>
    <property type="project" value="TreeGrafter"/>
</dbReference>
<keyword evidence="3" id="KW-0539">Nucleus</keyword>
<feature type="coiled-coil region" evidence="4">
    <location>
        <begin position="1014"/>
        <end position="1080"/>
    </location>
</feature>
<comment type="subcellular location">
    <subcellularLocation>
        <location evidence="1">Nucleus</location>
    </subcellularLocation>
</comment>
<feature type="coiled-coil region" evidence="4">
    <location>
        <begin position="752"/>
        <end position="839"/>
    </location>
</feature>
<evidence type="ECO:0000256" key="5">
    <source>
        <dbReference type="SAM" id="MobiDB-lite"/>
    </source>
</evidence>
<feature type="compositionally biased region" description="Polar residues" evidence="5">
    <location>
        <begin position="1622"/>
        <end position="1640"/>
    </location>
</feature>
<feature type="coiled-coil region" evidence="4">
    <location>
        <begin position="205"/>
        <end position="334"/>
    </location>
</feature>
<evidence type="ECO:0000256" key="3">
    <source>
        <dbReference type="ARBA" id="ARBA00023242"/>
    </source>
</evidence>
<protein>
    <submittedName>
        <fullName evidence="8">TPR/MLP1/MLP2-like family protein</fullName>
    </submittedName>
</protein>
<dbReference type="EMBL" id="JABWAD010000028">
    <property type="protein sequence ID" value="KAF6070001.1"/>
    <property type="molecule type" value="Genomic_DNA"/>
</dbReference>
<dbReference type="InterPro" id="IPR012929">
    <property type="entry name" value="Nucleoprot-TPR/MLP1-2_dom"/>
</dbReference>
<evidence type="ECO:0000256" key="2">
    <source>
        <dbReference type="ARBA" id="ARBA00023054"/>
    </source>
</evidence>